<sequence>MNTENNGYNQAEPPAWTMKFFNRLSSLEAKFASSPFLQEDSNVVVRSPGADFTPSSALLEHCPFLEEDFFRRLLPDTERRRFLFECPKNTIRSCNPPELSKVNLSGPTRRLDTQLYNIQYRLSSLTRLIDWFTAIHELLSDLATHITKQRTSNVSQGISASCNPPSDEPQNYLLGPKNMVDHIKLAQAVQASTRRYSRSRPNRVISPQSSSTAASNISLSGSTSNTTTDNTSIVQSKSVQQQQGFQSRPNITKRE</sequence>
<feature type="region of interest" description="Disordered" evidence="1">
    <location>
        <begin position="191"/>
        <end position="255"/>
    </location>
</feature>
<dbReference type="Proteomes" id="UP000242254">
    <property type="component" value="Unassembled WGS sequence"/>
</dbReference>
<feature type="region of interest" description="Disordered" evidence="1">
    <location>
        <begin position="156"/>
        <end position="175"/>
    </location>
</feature>
<name>A0A2G4T586_RHIZD</name>
<evidence type="ECO:0000313" key="3">
    <source>
        <dbReference type="Proteomes" id="UP000242254"/>
    </source>
</evidence>
<dbReference type="AlphaFoldDB" id="A0A2G4T586"/>
<dbReference type="GeneID" id="35439301"/>
<protein>
    <submittedName>
        <fullName evidence="2">Uncharacterized protein</fullName>
    </submittedName>
</protein>
<accession>A0A2G4T586</accession>
<reference evidence="2 3" key="1">
    <citation type="journal article" date="2016" name="Proc. Natl. Acad. Sci. U.S.A.">
        <title>Lipid metabolic changes in an early divergent fungus govern the establishment of a mutualistic symbiosis with endobacteria.</title>
        <authorList>
            <person name="Lastovetsky O.A."/>
            <person name="Gaspar M.L."/>
            <person name="Mondo S.J."/>
            <person name="LaButti K.M."/>
            <person name="Sandor L."/>
            <person name="Grigoriev I.V."/>
            <person name="Henry S.A."/>
            <person name="Pawlowska T.E."/>
        </authorList>
    </citation>
    <scope>NUCLEOTIDE SEQUENCE [LARGE SCALE GENOMIC DNA]</scope>
    <source>
        <strain evidence="2 3">ATCC 52813</strain>
    </source>
</reference>
<organism evidence="2 3">
    <name type="scientific">Rhizopus microsporus ATCC 52813</name>
    <dbReference type="NCBI Taxonomy" id="1340429"/>
    <lineage>
        <taxon>Eukaryota</taxon>
        <taxon>Fungi</taxon>
        <taxon>Fungi incertae sedis</taxon>
        <taxon>Mucoromycota</taxon>
        <taxon>Mucoromycotina</taxon>
        <taxon>Mucoromycetes</taxon>
        <taxon>Mucorales</taxon>
        <taxon>Mucorineae</taxon>
        <taxon>Rhizopodaceae</taxon>
        <taxon>Rhizopus</taxon>
    </lineage>
</organism>
<gene>
    <name evidence="2" type="ORF">RHIMIDRAFT_235176</name>
</gene>
<evidence type="ECO:0000256" key="1">
    <source>
        <dbReference type="SAM" id="MobiDB-lite"/>
    </source>
</evidence>
<dbReference type="RefSeq" id="XP_023469544.1">
    <property type="nucleotide sequence ID" value="XM_023608311.1"/>
</dbReference>
<evidence type="ECO:0000313" key="2">
    <source>
        <dbReference type="EMBL" id="PHZ15836.1"/>
    </source>
</evidence>
<keyword evidence="3" id="KW-1185">Reference proteome</keyword>
<feature type="compositionally biased region" description="Low complexity" evidence="1">
    <location>
        <begin position="206"/>
        <end position="247"/>
    </location>
</feature>
<dbReference type="EMBL" id="KZ303844">
    <property type="protein sequence ID" value="PHZ15836.1"/>
    <property type="molecule type" value="Genomic_DNA"/>
</dbReference>
<proteinExistence type="predicted"/>